<dbReference type="KEGG" id="vg:65129688"/>
<evidence type="ECO:0000259" key="2">
    <source>
        <dbReference type="Pfam" id="PF00692"/>
    </source>
</evidence>
<reference evidence="3 4" key="1">
    <citation type="submission" date="2020-07" db="EMBL/GenBank/DDBJ databases">
        <title>Taxonomic proposal: Crassvirales, a new order of highly abundant and diverse bacterial viruses.</title>
        <authorList>
            <person name="Shkoporov A.N."/>
            <person name="Stockdale S.R."/>
            <person name="Guerin E."/>
            <person name="Ross R.P."/>
            <person name="Hill C."/>
        </authorList>
    </citation>
    <scope>NUCLEOTIDE SEQUENCE [LARGE SCALE GENOMIC DNA]</scope>
</reference>
<proteinExistence type="predicted"/>
<dbReference type="CDD" id="cd07557">
    <property type="entry name" value="trimeric_dUTPase"/>
    <property type="match status" value="1"/>
</dbReference>
<dbReference type="Proteomes" id="UP000594132">
    <property type="component" value="Segment"/>
</dbReference>
<dbReference type="InterPro" id="IPR029054">
    <property type="entry name" value="dUTPase-like"/>
</dbReference>
<dbReference type="InterPro" id="IPR033704">
    <property type="entry name" value="dUTPase_trimeric"/>
</dbReference>
<dbReference type="SUPFAM" id="SSF51283">
    <property type="entry name" value="dUTPase-like"/>
    <property type="match status" value="1"/>
</dbReference>
<sequence length="161" mass="17846">MRLKVYIKYFNPDCKIADFAKGDWIDLKAAEPVRGLKGELFYIPLGVAMDLPPGFEAIVAPRSSTPKNFGFIVPNSIGVIDNSYCGDNDQWKCPALFFGNGEVNRGDRICQFRIQLSQKATFWDKLKWLFSDGFEFIEVEQLGAVDRGGFGSTGVAGCACN</sequence>
<evidence type="ECO:0000313" key="3">
    <source>
        <dbReference type="EMBL" id="QOR59167.1"/>
    </source>
</evidence>
<feature type="domain" description="dUTPase-like" evidence="2">
    <location>
        <begin position="26"/>
        <end position="112"/>
    </location>
</feature>
<organism evidence="3 4">
    <name type="scientific">uncultured phage cr111_1</name>
    <dbReference type="NCBI Taxonomy" id="2772071"/>
    <lineage>
        <taxon>Viruses</taxon>
        <taxon>Duplodnaviria</taxon>
        <taxon>Heunggongvirae</taxon>
        <taxon>Uroviricota</taxon>
        <taxon>Caudoviricetes</taxon>
        <taxon>Crassvirales</taxon>
        <taxon>Steigviridae</taxon>
        <taxon>Asinivirinae</taxon>
        <taxon>Lahndsivirus</taxon>
        <taxon>Lahndsivirus rarus</taxon>
    </lineage>
</organism>
<accession>A0A7M1RXN5</accession>
<dbReference type="Gene3D" id="2.70.40.10">
    <property type="match status" value="1"/>
</dbReference>
<dbReference type="RefSeq" id="YP_010111325.1">
    <property type="nucleotide sequence ID" value="NC_055880.1"/>
</dbReference>
<keyword evidence="1" id="KW-0378">Hydrolase</keyword>
<dbReference type="GeneID" id="65129688"/>
<dbReference type="EMBL" id="MT774387">
    <property type="protein sequence ID" value="QOR59167.1"/>
    <property type="molecule type" value="Genomic_DNA"/>
</dbReference>
<protein>
    <submittedName>
        <fullName evidence="3">Putative dUTPase</fullName>
    </submittedName>
</protein>
<keyword evidence="4" id="KW-1185">Reference proteome</keyword>
<name>A0A7M1RXN5_9CAUD</name>
<evidence type="ECO:0000313" key="4">
    <source>
        <dbReference type="Proteomes" id="UP000594132"/>
    </source>
</evidence>
<dbReference type="GO" id="GO:0016787">
    <property type="term" value="F:hydrolase activity"/>
    <property type="evidence" value="ECO:0007669"/>
    <property type="project" value="UniProtKB-KW"/>
</dbReference>
<evidence type="ECO:0000256" key="1">
    <source>
        <dbReference type="ARBA" id="ARBA00022801"/>
    </source>
</evidence>
<dbReference type="InterPro" id="IPR036157">
    <property type="entry name" value="dUTPase-like_sf"/>
</dbReference>
<dbReference type="Pfam" id="PF00692">
    <property type="entry name" value="dUTPase"/>
    <property type="match status" value="1"/>
</dbReference>